<keyword evidence="3" id="KW-0862">Zinc</keyword>
<keyword evidence="1" id="KW-0479">Metal-binding</keyword>
<dbReference type="GO" id="GO:0030150">
    <property type="term" value="P:protein import into mitochondrial matrix"/>
    <property type="evidence" value="ECO:0007669"/>
    <property type="project" value="TreeGrafter"/>
</dbReference>
<dbReference type="PROSITE" id="PS51501">
    <property type="entry name" value="ZF_DNL"/>
    <property type="match status" value="1"/>
</dbReference>
<evidence type="ECO:0000256" key="3">
    <source>
        <dbReference type="ARBA" id="ARBA00022833"/>
    </source>
</evidence>
<organism evidence="7 8">
    <name type="scientific">Amylocarpus encephaloides</name>
    <dbReference type="NCBI Taxonomy" id="45428"/>
    <lineage>
        <taxon>Eukaryota</taxon>
        <taxon>Fungi</taxon>
        <taxon>Dikarya</taxon>
        <taxon>Ascomycota</taxon>
        <taxon>Pezizomycotina</taxon>
        <taxon>Leotiomycetes</taxon>
        <taxon>Helotiales</taxon>
        <taxon>Helotiales incertae sedis</taxon>
        <taxon>Amylocarpus</taxon>
    </lineage>
</organism>
<dbReference type="PANTHER" id="PTHR20922">
    <property type="entry name" value="DNL-TYPE ZINC FINGER PROTEIN"/>
    <property type="match status" value="1"/>
</dbReference>
<feature type="compositionally biased region" description="Pro residues" evidence="5">
    <location>
        <begin position="74"/>
        <end position="83"/>
    </location>
</feature>
<dbReference type="EMBL" id="MU251385">
    <property type="protein sequence ID" value="KAG9237510.1"/>
    <property type="molecule type" value="Genomic_DNA"/>
</dbReference>
<evidence type="ECO:0000313" key="7">
    <source>
        <dbReference type="EMBL" id="KAG9237510.1"/>
    </source>
</evidence>
<gene>
    <name evidence="7" type="ORF">BJ875DRAFT_453627</name>
</gene>
<dbReference type="Pfam" id="PF05180">
    <property type="entry name" value="zf-DNL"/>
    <property type="match status" value="1"/>
</dbReference>
<dbReference type="GO" id="GO:0006457">
    <property type="term" value="P:protein folding"/>
    <property type="evidence" value="ECO:0007669"/>
    <property type="project" value="TreeGrafter"/>
</dbReference>
<dbReference type="GO" id="GO:0008270">
    <property type="term" value="F:zinc ion binding"/>
    <property type="evidence" value="ECO:0007669"/>
    <property type="project" value="UniProtKB-KW"/>
</dbReference>
<evidence type="ECO:0000256" key="1">
    <source>
        <dbReference type="ARBA" id="ARBA00022723"/>
    </source>
</evidence>
<dbReference type="Proteomes" id="UP000824998">
    <property type="component" value="Unassembled WGS sequence"/>
</dbReference>
<feature type="domain" description="DNL-type" evidence="6">
    <location>
        <begin position="81"/>
        <end position="176"/>
    </location>
</feature>
<dbReference type="InterPro" id="IPR007853">
    <property type="entry name" value="Znf_DNL-typ"/>
</dbReference>
<evidence type="ECO:0000256" key="5">
    <source>
        <dbReference type="SAM" id="MobiDB-lite"/>
    </source>
</evidence>
<dbReference type="PANTHER" id="PTHR20922:SF13">
    <property type="entry name" value="DNL-TYPE ZINC FINGER PROTEIN"/>
    <property type="match status" value="1"/>
</dbReference>
<name>A0A9P8C8K6_9HELO</name>
<dbReference type="AlphaFoldDB" id="A0A9P8C8K6"/>
<protein>
    <submittedName>
        <fullName evidence="7">DNL zinc finger protein</fullName>
    </submittedName>
</protein>
<dbReference type="GO" id="GO:0050821">
    <property type="term" value="P:protein stabilization"/>
    <property type="evidence" value="ECO:0007669"/>
    <property type="project" value="TreeGrafter"/>
</dbReference>
<evidence type="ECO:0000259" key="6">
    <source>
        <dbReference type="PROSITE" id="PS51501"/>
    </source>
</evidence>
<feature type="region of interest" description="Disordered" evidence="5">
    <location>
        <begin position="45"/>
        <end position="83"/>
    </location>
</feature>
<reference evidence="7" key="1">
    <citation type="journal article" date="2021" name="IMA Fungus">
        <title>Genomic characterization of three marine fungi, including Emericellopsis atlantica sp. nov. with signatures of a generalist lifestyle and marine biomass degradation.</title>
        <authorList>
            <person name="Hagestad O.C."/>
            <person name="Hou L."/>
            <person name="Andersen J.H."/>
            <person name="Hansen E.H."/>
            <person name="Altermark B."/>
            <person name="Li C."/>
            <person name="Kuhnert E."/>
            <person name="Cox R.J."/>
            <person name="Crous P.W."/>
            <person name="Spatafora J.W."/>
            <person name="Lail K."/>
            <person name="Amirebrahimi M."/>
            <person name="Lipzen A."/>
            <person name="Pangilinan J."/>
            <person name="Andreopoulos W."/>
            <person name="Hayes R.D."/>
            <person name="Ng V."/>
            <person name="Grigoriev I.V."/>
            <person name="Jackson S.A."/>
            <person name="Sutton T.D.S."/>
            <person name="Dobson A.D.W."/>
            <person name="Rama T."/>
        </authorList>
    </citation>
    <scope>NUCLEOTIDE SEQUENCE</scope>
    <source>
        <strain evidence="7">TRa018bII</strain>
    </source>
</reference>
<feature type="region of interest" description="Disordered" evidence="5">
    <location>
        <begin position="162"/>
        <end position="200"/>
    </location>
</feature>
<evidence type="ECO:0000256" key="2">
    <source>
        <dbReference type="ARBA" id="ARBA00022771"/>
    </source>
</evidence>
<sequence>MPPFNPIPILQAVTRWNAAVPRALPMRNAFQPFFSTPYSNFRASVGSLEESSSPIPNPQSPPPPKTKGHSPRSIIPPPPPLPKPEYQMAFTCTPCGTRSTHRVSKQGYHKGSVLITCPECRNRHIISDHLKIFGDKNITIEDLMREKGQIVKKGTLSEDGDVEFWEDGTSTPHVKAGETKGTKEIGEPNPEDNDLARGGR</sequence>
<dbReference type="GO" id="GO:0005739">
    <property type="term" value="C:mitochondrion"/>
    <property type="evidence" value="ECO:0007669"/>
    <property type="project" value="TreeGrafter"/>
</dbReference>
<keyword evidence="8" id="KW-1185">Reference proteome</keyword>
<comment type="caution">
    <text evidence="7">The sequence shown here is derived from an EMBL/GenBank/DDBJ whole genome shotgun (WGS) entry which is preliminary data.</text>
</comment>
<keyword evidence="2 4" id="KW-0863">Zinc-finger</keyword>
<dbReference type="OrthoDB" id="512667at2759"/>
<evidence type="ECO:0000256" key="4">
    <source>
        <dbReference type="PROSITE-ProRule" id="PRU00834"/>
    </source>
</evidence>
<accession>A0A9P8C8K6</accession>
<evidence type="ECO:0000313" key="8">
    <source>
        <dbReference type="Proteomes" id="UP000824998"/>
    </source>
</evidence>
<feature type="compositionally biased region" description="Basic and acidic residues" evidence="5">
    <location>
        <begin position="175"/>
        <end position="186"/>
    </location>
</feature>
<dbReference type="InterPro" id="IPR024158">
    <property type="entry name" value="Mt_import_TIM15"/>
</dbReference>
<dbReference type="GO" id="GO:0051087">
    <property type="term" value="F:protein-folding chaperone binding"/>
    <property type="evidence" value="ECO:0007669"/>
    <property type="project" value="TreeGrafter"/>
</dbReference>
<proteinExistence type="predicted"/>
<feature type="compositionally biased region" description="Pro residues" evidence="5">
    <location>
        <begin position="55"/>
        <end position="65"/>
    </location>
</feature>